<sequence length="97" mass="11972">MKIYILVYSLFKIKINIKNKNKKKKKIIIIIKKNKFIKYFKIKNSFFISNLIKKKKVINEIIILKHYCKNKLLLHCFKHFFEKHHNSYIEVKINDLF</sequence>
<name>Q05FP3_CARRP</name>
<reference evidence="1 2" key="1">
    <citation type="journal article" date="2006" name="Science">
        <title>The 160-kilobase genome of the bacterial endosymbiont Carsonella.</title>
        <authorList>
            <person name="Nakabachi A."/>
            <person name="Yamashita A."/>
            <person name="Toh H."/>
            <person name="Ishikawa H."/>
            <person name="Dunbar H."/>
            <person name="Moran N."/>
            <person name="Hattori M."/>
        </authorList>
    </citation>
    <scope>NUCLEOTIDE SEQUENCE [LARGE SCALE GENOMIC DNA]</scope>
    <source>
        <strain evidence="1 2">PV</strain>
    </source>
</reference>
<accession>Q05FP3</accession>
<organism evidence="1 2">
    <name type="scientific">Carsonella ruddii (strain PV)</name>
    <dbReference type="NCBI Taxonomy" id="387662"/>
    <lineage>
        <taxon>Bacteria</taxon>
        <taxon>Pseudomonadati</taxon>
        <taxon>Pseudomonadota</taxon>
        <taxon>Gammaproteobacteria</taxon>
        <taxon>Oceanospirillales</taxon>
        <taxon>Halomonadaceae</taxon>
        <taxon>Zymobacter group</taxon>
        <taxon>Candidatus Carsonella</taxon>
    </lineage>
</organism>
<evidence type="ECO:0000313" key="2">
    <source>
        <dbReference type="Proteomes" id="UP000000777"/>
    </source>
</evidence>
<dbReference type="AlphaFoldDB" id="Q05FP3"/>
<dbReference type="Proteomes" id="UP000000777">
    <property type="component" value="Chromosome"/>
</dbReference>
<protein>
    <submittedName>
        <fullName evidence="1">Uncharacterized protein</fullName>
    </submittedName>
</protein>
<dbReference type="HOGENOM" id="CLU_182830_0_0_6"/>
<dbReference type="STRING" id="387662.CRP_097"/>
<evidence type="ECO:0000313" key="1">
    <source>
        <dbReference type="EMBL" id="BAF35128.1"/>
    </source>
</evidence>
<gene>
    <name evidence="1" type="ordered locus">CRP_097</name>
</gene>
<dbReference type="EMBL" id="AP009180">
    <property type="protein sequence ID" value="BAF35128.1"/>
    <property type="molecule type" value="Genomic_DNA"/>
</dbReference>
<dbReference type="RefSeq" id="WP_011672320.1">
    <property type="nucleotide sequence ID" value="NC_008512.1"/>
</dbReference>
<proteinExistence type="predicted"/>
<dbReference type="KEGG" id="crp:CRP_097"/>